<sequence>MNRLRRFIGGAIARFLTKRVPVEPALPVNLHTLRHVLRPADVILVEGHLRISTVIKYLTQSTWSHAALYAGGGECIEADIIEGVRSFKLDELVPYHVRICRPINLTDEDADKIIAHAVSRLGGQYDLKHVFDLARYMVPLPVPRAWRRRAIALGSADPTRAICSTLVAECFQMVGYPILPEIPGPSTVPAVARKAAEVFHIYNTGLFTPRDFDLSPFFYVIKPDTPQSFDYHRLVWID</sequence>
<evidence type="ECO:0008006" key="3">
    <source>
        <dbReference type="Google" id="ProtNLM"/>
    </source>
</evidence>
<reference evidence="1 2" key="1">
    <citation type="submission" date="2020-08" db="EMBL/GenBank/DDBJ databases">
        <title>Genomic Encyclopedia of Type Strains, Phase IV (KMG-IV): sequencing the most valuable type-strain genomes for metagenomic binning, comparative biology and taxonomic classification.</title>
        <authorList>
            <person name="Goeker M."/>
        </authorList>
    </citation>
    <scope>NUCLEOTIDE SEQUENCE [LARGE SCALE GENOMIC DNA]</scope>
    <source>
        <strain evidence="1 2">DSM 27026</strain>
    </source>
</reference>
<accession>A0A840VCB0</accession>
<dbReference type="AlphaFoldDB" id="A0A840VCB0"/>
<protein>
    <recommendedName>
        <fullName evidence="3">Lipo-like protein</fullName>
    </recommendedName>
</protein>
<evidence type="ECO:0000313" key="2">
    <source>
        <dbReference type="Proteomes" id="UP000553706"/>
    </source>
</evidence>
<dbReference type="EMBL" id="JACHFJ010000005">
    <property type="protein sequence ID" value="MBB5373284.1"/>
    <property type="molecule type" value="Genomic_DNA"/>
</dbReference>
<gene>
    <name evidence="1" type="ORF">HNP71_001543</name>
</gene>
<dbReference type="Gene3D" id="3.90.1720.10">
    <property type="entry name" value="endopeptidase domain like (from Nostoc punctiforme)"/>
    <property type="match status" value="1"/>
</dbReference>
<dbReference type="RefSeq" id="WP_183266290.1">
    <property type="nucleotide sequence ID" value="NZ_JACHFJ010000005.1"/>
</dbReference>
<proteinExistence type="predicted"/>
<keyword evidence="2" id="KW-1185">Reference proteome</keyword>
<dbReference type="SUPFAM" id="SSF54001">
    <property type="entry name" value="Cysteine proteinases"/>
    <property type="match status" value="1"/>
</dbReference>
<dbReference type="Proteomes" id="UP000553706">
    <property type="component" value="Unassembled WGS sequence"/>
</dbReference>
<dbReference type="InterPro" id="IPR038765">
    <property type="entry name" value="Papain-like_cys_pep_sf"/>
</dbReference>
<organism evidence="1 2">
    <name type="scientific">Acidocella aromatica</name>
    <dbReference type="NCBI Taxonomy" id="1303579"/>
    <lineage>
        <taxon>Bacteria</taxon>
        <taxon>Pseudomonadati</taxon>
        <taxon>Pseudomonadota</taxon>
        <taxon>Alphaproteobacteria</taxon>
        <taxon>Acetobacterales</taxon>
        <taxon>Acidocellaceae</taxon>
        <taxon>Acidocella</taxon>
    </lineage>
</organism>
<comment type="caution">
    <text evidence="1">The sequence shown here is derived from an EMBL/GenBank/DDBJ whole genome shotgun (WGS) entry which is preliminary data.</text>
</comment>
<evidence type="ECO:0000313" key="1">
    <source>
        <dbReference type="EMBL" id="MBB5373284.1"/>
    </source>
</evidence>
<name>A0A840VCB0_9PROT</name>